<dbReference type="EMBL" id="JACVVK020000591">
    <property type="protein sequence ID" value="KAK7464047.1"/>
    <property type="molecule type" value="Genomic_DNA"/>
</dbReference>
<protein>
    <submittedName>
        <fullName evidence="4">Uncharacterized protein</fullName>
    </submittedName>
</protein>
<dbReference type="InterPro" id="IPR016024">
    <property type="entry name" value="ARM-type_fold"/>
</dbReference>
<organism evidence="4 5">
    <name type="scientific">Batillaria attramentaria</name>
    <dbReference type="NCBI Taxonomy" id="370345"/>
    <lineage>
        <taxon>Eukaryota</taxon>
        <taxon>Metazoa</taxon>
        <taxon>Spiralia</taxon>
        <taxon>Lophotrochozoa</taxon>
        <taxon>Mollusca</taxon>
        <taxon>Gastropoda</taxon>
        <taxon>Caenogastropoda</taxon>
        <taxon>Sorbeoconcha</taxon>
        <taxon>Cerithioidea</taxon>
        <taxon>Batillariidae</taxon>
        <taxon>Batillaria</taxon>
    </lineage>
</organism>
<evidence type="ECO:0000313" key="4">
    <source>
        <dbReference type="EMBL" id="KAK7464047.1"/>
    </source>
</evidence>
<evidence type="ECO:0000256" key="3">
    <source>
        <dbReference type="ARBA" id="ARBA00023242"/>
    </source>
</evidence>
<feature type="non-terminal residue" evidence="4">
    <location>
        <position position="1"/>
    </location>
</feature>
<dbReference type="PANTHER" id="PTHR13213:SF2">
    <property type="entry name" value="MYB-BINDING PROTEIN 1A"/>
    <property type="match status" value="1"/>
</dbReference>
<comment type="similarity">
    <text evidence="2">Belongs to the MYBBP1A family.</text>
</comment>
<evidence type="ECO:0000313" key="5">
    <source>
        <dbReference type="Proteomes" id="UP001519460"/>
    </source>
</evidence>
<reference evidence="4 5" key="1">
    <citation type="journal article" date="2023" name="Sci. Data">
        <title>Genome assembly of the Korean intertidal mud-creeper Batillaria attramentaria.</title>
        <authorList>
            <person name="Patra A.K."/>
            <person name="Ho P.T."/>
            <person name="Jun S."/>
            <person name="Lee S.J."/>
            <person name="Kim Y."/>
            <person name="Won Y.J."/>
        </authorList>
    </citation>
    <scope>NUCLEOTIDE SEQUENCE [LARGE SCALE GENOMIC DNA]</scope>
    <source>
        <strain evidence="4">Wonlab-2016</strain>
    </source>
</reference>
<evidence type="ECO:0000256" key="2">
    <source>
        <dbReference type="ARBA" id="ARBA00006809"/>
    </source>
</evidence>
<comment type="subcellular location">
    <subcellularLocation>
        <location evidence="1">Nucleus</location>
    </subcellularLocation>
</comment>
<feature type="non-terminal residue" evidence="4">
    <location>
        <position position="867"/>
    </location>
</feature>
<keyword evidence="5" id="KW-1185">Reference proteome</keyword>
<sequence length="867" mass="97118">EKPDAAKAELDYCLQRLVRGLASSRKFARVGYAVALTKEVGSKLRDVFLPMEHWCSQSKRLSCTQCLLDIVNQASPEVFTAVVWPQLESSGRQDLLKGHWGAARRSVEMPQLLPLLLETIVTEVMSKTVILCSSGPKLEVNPLLTSTLPRKQTAMSLFNLLFKHASDPEEVCGILFPAVASLLCRTAEHKESQLLDVCSKAESLLTDWCKAQGEEGGVVDTVKGFLQTSHRHGLTAFLHSATFSSIISSLRGQDIQTFAQFCMDAVLGRNTFSAGEDGQATKSDLDEKVGRRLVFLLRIAILNPTVLRGELPSSVLKFLFLHTFFRVTTATKDIPHCQEVSPELSPSMRNTCQTTFYRILKQLLSSRPERMTHQEQVLNYIRVLTDLAHYAQHLLSSPKHVQPVKEIGDEVQAEWQSVMNIISVKQGQKRKSVSTSLGEAEMFKLLILHLAFDLFLEPGPTSELLQDVYVCRDKAVKKTKSKPGADGASKLARETTVAVFRSLCPHLTPSAVSLITQVLKSDKSKKGPDEDLFEFEDMKAVLGPAAADSDNDEEEEDLTDSEMLKFDEQLAAAFRSMKRPSKKDKEQKQREISSFRLRALDLLEVIAKSDRYGDLGLELLEPLLRLVLRKTSDKHDKEQQLCRRATEIFHILCKQRHMADSIHSLEEMLNKLQSLLQLAQAVTKPQLAAEVANGCLFIMRLMTHQPDAAVSPVKTRAMRETADDQKSQQTSHDAQHSFVQAVQSVLEKDLVVRRNSKCSMVFFSSMIQKYPTVFWPLLSTLVKSLQSSDTKVHTKTQACTLLALLLRLNKRASLSDEQWNSFLQTAPPVLNQLVLQQQKDSVKSGLMLELLTVLFQAVHSATKEEQK</sequence>
<dbReference type="SUPFAM" id="SSF48371">
    <property type="entry name" value="ARM repeat"/>
    <property type="match status" value="1"/>
</dbReference>
<dbReference type="Proteomes" id="UP001519460">
    <property type="component" value="Unassembled WGS sequence"/>
</dbReference>
<accession>A0ABD0J7B7</accession>
<dbReference type="Pfam" id="PF04931">
    <property type="entry name" value="DNA_pol_phi"/>
    <property type="match status" value="2"/>
</dbReference>
<dbReference type="InterPro" id="IPR007015">
    <property type="entry name" value="DNA_pol_V/MYBBP1A"/>
</dbReference>
<keyword evidence="3" id="KW-0539">Nucleus</keyword>
<dbReference type="GO" id="GO:0005634">
    <property type="term" value="C:nucleus"/>
    <property type="evidence" value="ECO:0007669"/>
    <property type="project" value="UniProtKB-SubCell"/>
</dbReference>
<dbReference type="PANTHER" id="PTHR13213">
    <property type="entry name" value="MYB-BINDING PROTEIN 1A FAMILY MEMBER"/>
    <property type="match status" value="1"/>
</dbReference>
<dbReference type="AlphaFoldDB" id="A0ABD0J7B7"/>
<evidence type="ECO:0000256" key="1">
    <source>
        <dbReference type="ARBA" id="ARBA00004123"/>
    </source>
</evidence>
<proteinExistence type="inferred from homology"/>
<gene>
    <name evidence="4" type="ORF">BaRGS_00037971</name>
</gene>
<comment type="caution">
    <text evidence="4">The sequence shown here is derived from an EMBL/GenBank/DDBJ whole genome shotgun (WGS) entry which is preliminary data.</text>
</comment>
<name>A0ABD0J7B7_9CAEN</name>